<protein>
    <submittedName>
        <fullName evidence="1">Uncharacterized protein</fullName>
    </submittedName>
</protein>
<sequence>MIEFDLKNFECISLQPYVYRLFKDDQNTHLMEVTCGTHGLWEVWIHLTEEEVELYKKEGNTGLEKIAKLISYHCYNPDYRKRYLKITE</sequence>
<dbReference type="Proteomes" id="UP001157960">
    <property type="component" value="Unassembled WGS sequence"/>
</dbReference>
<gene>
    <name evidence="1" type="ORF">SAMN06264346_10726</name>
</gene>
<proteinExistence type="predicted"/>
<comment type="caution">
    <text evidence="1">The sequence shown here is derived from an EMBL/GenBank/DDBJ whole genome shotgun (WGS) entry which is preliminary data.</text>
</comment>
<dbReference type="RefSeq" id="WP_283422310.1">
    <property type="nucleotide sequence ID" value="NZ_FXTZ01000007.1"/>
</dbReference>
<organism evidence="1 2">
    <name type="scientific">Chryseobacterium profundimaris</name>
    <dbReference type="NCBI Taxonomy" id="1387275"/>
    <lineage>
        <taxon>Bacteria</taxon>
        <taxon>Pseudomonadati</taxon>
        <taxon>Bacteroidota</taxon>
        <taxon>Flavobacteriia</taxon>
        <taxon>Flavobacteriales</taxon>
        <taxon>Weeksellaceae</taxon>
        <taxon>Chryseobacterium group</taxon>
        <taxon>Chryseobacterium</taxon>
    </lineage>
</organism>
<reference evidence="1 2" key="1">
    <citation type="submission" date="2017-05" db="EMBL/GenBank/DDBJ databases">
        <authorList>
            <person name="Varghese N."/>
            <person name="Submissions S."/>
        </authorList>
    </citation>
    <scope>NUCLEOTIDE SEQUENCE [LARGE SCALE GENOMIC DNA]</scope>
    <source>
        <strain evidence="1 2">DSM 28214</strain>
    </source>
</reference>
<accession>A0ABY1P0P3</accession>
<dbReference type="EMBL" id="FXTZ01000007">
    <property type="protein sequence ID" value="SMP23196.1"/>
    <property type="molecule type" value="Genomic_DNA"/>
</dbReference>
<keyword evidence="2" id="KW-1185">Reference proteome</keyword>
<evidence type="ECO:0000313" key="1">
    <source>
        <dbReference type="EMBL" id="SMP23196.1"/>
    </source>
</evidence>
<evidence type="ECO:0000313" key="2">
    <source>
        <dbReference type="Proteomes" id="UP001157960"/>
    </source>
</evidence>
<name>A0ABY1P0P3_9FLAO</name>